<comment type="caution">
    <text evidence="1">The sequence shown here is derived from an EMBL/GenBank/DDBJ whole genome shotgun (WGS) entry which is preliminary data.</text>
</comment>
<dbReference type="AlphaFoldDB" id="F9ERW7"/>
<reference evidence="1 2" key="1">
    <citation type="submission" date="2011-05" db="EMBL/GenBank/DDBJ databases">
        <authorList>
            <person name="Muzny D."/>
            <person name="Qin X."/>
            <person name="Deng J."/>
            <person name="Jiang H."/>
            <person name="Liu Y."/>
            <person name="Qu J."/>
            <person name="Song X.-Z."/>
            <person name="Zhang L."/>
            <person name="Thornton R."/>
            <person name="Coyle M."/>
            <person name="Francisco L."/>
            <person name="Jackson L."/>
            <person name="Javaid M."/>
            <person name="Korchina V."/>
            <person name="Kovar C."/>
            <person name="Mata R."/>
            <person name="Mathew T."/>
            <person name="Ngo R."/>
            <person name="Nguyen L."/>
            <person name="Nguyen N."/>
            <person name="Okwuonu G."/>
            <person name="Ongeri F."/>
            <person name="Pham C."/>
            <person name="Simmons D."/>
            <person name="Wilczek-Boney K."/>
            <person name="Hale W."/>
            <person name="Jakkamsetti A."/>
            <person name="Pham P."/>
            <person name="Ruth R."/>
            <person name="San Lucas F."/>
            <person name="Warren J."/>
            <person name="Zhang J."/>
            <person name="Zhao Z."/>
            <person name="Zhou C."/>
            <person name="Zhu D."/>
            <person name="Lee S."/>
            <person name="Bess C."/>
            <person name="Blankenburg K."/>
            <person name="Forbes L."/>
            <person name="Fu Q."/>
            <person name="Gubbala S."/>
            <person name="Hirani K."/>
            <person name="Jayaseelan J.C."/>
            <person name="Lara F."/>
            <person name="Munidasa M."/>
            <person name="Palculict T."/>
            <person name="Patil S."/>
            <person name="Pu L.-L."/>
            <person name="Saada N."/>
            <person name="Tang L."/>
            <person name="Weissenberger G."/>
            <person name="Zhu Y."/>
            <person name="Hemphill L."/>
            <person name="Shang Y."/>
            <person name="Youmans B."/>
            <person name="Ayvaz T."/>
            <person name="Ross M."/>
            <person name="Santibanez J."/>
            <person name="Aqrawi P."/>
            <person name="Gross S."/>
            <person name="Joshi V."/>
            <person name="Fowler G."/>
            <person name="Nazareth L."/>
            <person name="Reid J."/>
            <person name="Worley K."/>
            <person name="Petrosino J."/>
            <person name="Highlander S."/>
            <person name="Gibbs R."/>
        </authorList>
    </citation>
    <scope>NUCLEOTIDE SEQUENCE [LARGE SCALE GENOMIC DNA]</scope>
    <source>
        <strain evidence="1 2">ATCC 51191</strain>
    </source>
</reference>
<organism evidence="1 2">
    <name type="scientific">Fusobacterium animalis ATCC 51191</name>
    <dbReference type="NCBI Taxonomy" id="997347"/>
    <lineage>
        <taxon>Bacteria</taxon>
        <taxon>Fusobacteriati</taxon>
        <taxon>Fusobacteriota</taxon>
        <taxon>Fusobacteriia</taxon>
        <taxon>Fusobacteriales</taxon>
        <taxon>Fusobacteriaceae</taxon>
        <taxon>Fusobacterium</taxon>
    </lineage>
</organism>
<gene>
    <name evidence="1" type="ORF">HMPREF9094_2672</name>
</gene>
<evidence type="ECO:0008006" key="3">
    <source>
        <dbReference type="Google" id="ProtNLM"/>
    </source>
</evidence>
<evidence type="ECO:0000313" key="2">
    <source>
        <dbReference type="Proteomes" id="UP000005392"/>
    </source>
</evidence>
<dbReference type="EMBL" id="AFQD01000672">
    <property type="protein sequence ID" value="EGQ75399.1"/>
    <property type="molecule type" value="Genomic_DNA"/>
</dbReference>
<accession>F9ERW7</accession>
<sequence length="180" mass="21518">MGEKMNKEKEKQNKRFLVPSIVIETIKKDKSFFGFSENRLCNEVLFKCFPFVINEEEGIFSDFTLDMLESKEFIQFSLHVGNIERYFRLVISYNIGNEAEFLRKVFSLYSSLQPFLRERILFREKIYFLKRSWKDKTKLRISTPNGFEEGIIEDILIEASTKHLQIQVNKKRYYLANVII</sequence>
<dbReference type="PATRIC" id="fig|997347.4.peg.2340"/>
<dbReference type="HOGENOM" id="CLU_136105_0_0_0"/>
<keyword evidence="2" id="KW-1185">Reference proteome</keyword>
<proteinExistence type="predicted"/>
<evidence type="ECO:0000313" key="1">
    <source>
        <dbReference type="EMBL" id="EGQ75399.1"/>
    </source>
</evidence>
<protein>
    <recommendedName>
        <fullName evidence="3">DeoR family transcriptional regulator</fullName>
    </recommendedName>
</protein>
<dbReference type="Proteomes" id="UP000005392">
    <property type="component" value="Unassembled WGS sequence"/>
</dbReference>
<name>F9ERW7_9FUSO</name>